<dbReference type="InterPro" id="IPR001897">
    <property type="entry name" value="Porin_gammaproteobac"/>
</dbReference>
<keyword evidence="5" id="KW-0812">Transmembrane</keyword>
<dbReference type="GO" id="GO:0009279">
    <property type="term" value="C:cell outer membrane"/>
    <property type="evidence" value="ECO:0007669"/>
    <property type="project" value="UniProtKB-SubCell"/>
</dbReference>
<keyword evidence="15" id="KW-1185">Reference proteome</keyword>
<comment type="function">
    <text evidence="10">Uptake of inorganic phosphate, phosphorylated compounds, and some other negatively charged solutes.</text>
</comment>
<evidence type="ECO:0000256" key="7">
    <source>
        <dbReference type="ARBA" id="ARBA00023065"/>
    </source>
</evidence>
<sequence>MKKSTLALMIAGVMASLSAQAAEVYNKDGNKLDLYGRVKAEHYFSDNDGVDGDQSYARLGFKGATQINDLLQGYGQWEYQIAANKVEGDANTTKTRLAFAGLKAGDYGSFDYGRNYGILYTVAAYTDMIPEFGDDSYIKTDNFMTGRGNGMATYRNNNFFGLVDGLKLGLQYQGKNENDGRAASKANGDGFGTSLSYDFGDTGLTLGAAYANSDRT</sequence>
<organism evidence="14 15">
    <name type="scientific">Trabulsiella guamensis ATCC 49490</name>
    <dbReference type="NCBI Taxonomy" id="1005994"/>
    <lineage>
        <taxon>Bacteria</taxon>
        <taxon>Pseudomonadati</taxon>
        <taxon>Pseudomonadota</taxon>
        <taxon>Gammaproteobacteria</taxon>
        <taxon>Enterobacterales</taxon>
        <taxon>Enterobacteriaceae</taxon>
        <taxon>Trabulsiella</taxon>
    </lineage>
</organism>
<comment type="similarity">
    <text evidence="2">Belongs to the Gram-negative porin family.</text>
</comment>
<evidence type="ECO:0000256" key="5">
    <source>
        <dbReference type="ARBA" id="ARBA00022692"/>
    </source>
</evidence>
<dbReference type="AlphaFoldDB" id="A0A085ADC9"/>
<accession>A0A085ADC9</accession>
<evidence type="ECO:0000256" key="8">
    <source>
        <dbReference type="ARBA" id="ARBA00023114"/>
    </source>
</evidence>
<dbReference type="PANTHER" id="PTHR34501:SF5">
    <property type="entry name" value="OUTER MEMBRANE PORIN PHOE"/>
    <property type="match status" value="1"/>
</dbReference>
<protein>
    <recommendedName>
        <fullName evidence="11">Outer membrane porin PhoE</fullName>
    </recommendedName>
    <alternativeName>
        <fullName evidence="12">Outer membrane pore protein E</fullName>
    </alternativeName>
</protein>
<dbReference type="InterPro" id="IPR001702">
    <property type="entry name" value="Porin_Gram-ve"/>
</dbReference>
<dbReference type="GO" id="GO:0034220">
    <property type="term" value="P:monoatomic ion transmembrane transport"/>
    <property type="evidence" value="ECO:0007669"/>
    <property type="project" value="InterPro"/>
</dbReference>
<keyword evidence="7" id="KW-0406">Ion transport</keyword>
<dbReference type="InterPro" id="IPR033900">
    <property type="entry name" value="Gram_neg_porin_domain"/>
</dbReference>
<evidence type="ECO:0000256" key="9">
    <source>
        <dbReference type="ARBA" id="ARBA00023136"/>
    </source>
</evidence>
<dbReference type="InterPro" id="IPR050298">
    <property type="entry name" value="Gram-neg_bact_OMP"/>
</dbReference>
<feature type="non-terminal residue" evidence="14">
    <location>
        <position position="216"/>
    </location>
</feature>
<comment type="subcellular location">
    <subcellularLocation>
        <location evidence="1">Cell outer membrane</location>
        <topology evidence="1">Multi-pass membrane protein</topology>
    </subcellularLocation>
</comment>
<name>A0A085ADC9_9ENTR</name>
<evidence type="ECO:0000256" key="1">
    <source>
        <dbReference type="ARBA" id="ARBA00004571"/>
    </source>
</evidence>
<keyword evidence="13" id="KW-0732">Signal</keyword>
<dbReference type="PRINTS" id="PR00182">
    <property type="entry name" value="ECOLNEIPORIN"/>
</dbReference>
<evidence type="ECO:0000313" key="15">
    <source>
        <dbReference type="Proteomes" id="UP000028630"/>
    </source>
</evidence>
<keyword evidence="3" id="KW-0813">Transport</keyword>
<keyword evidence="9" id="KW-0472">Membrane</keyword>
<evidence type="ECO:0000256" key="6">
    <source>
        <dbReference type="ARBA" id="ARBA00023016"/>
    </source>
</evidence>
<evidence type="ECO:0000256" key="13">
    <source>
        <dbReference type="SAM" id="SignalP"/>
    </source>
</evidence>
<dbReference type="PRINTS" id="PR00183">
    <property type="entry name" value="ECOLIPORIN"/>
</dbReference>
<keyword evidence="8" id="KW-0626">Porin</keyword>
<dbReference type="Gene3D" id="2.40.160.10">
    <property type="entry name" value="Porin"/>
    <property type="match status" value="1"/>
</dbReference>
<dbReference type="GO" id="GO:0015288">
    <property type="term" value="F:porin activity"/>
    <property type="evidence" value="ECO:0007669"/>
    <property type="project" value="UniProtKB-KW"/>
</dbReference>
<dbReference type="OrthoDB" id="5582772at2"/>
<dbReference type="CDD" id="cd00342">
    <property type="entry name" value="gram_neg_porins"/>
    <property type="match status" value="1"/>
</dbReference>
<dbReference type="PANTHER" id="PTHR34501">
    <property type="entry name" value="PROTEIN YDDL-RELATED"/>
    <property type="match status" value="1"/>
</dbReference>
<evidence type="ECO:0000256" key="4">
    <source>
        <dbReference type="ARBA" id="ARBA00022452"/>
    </source>
</evidence>
<dbReference type="Proteomes" id="UP000028630">
    <property type="component" value="Unassembled WGS sequence"/>
</dbReference>
<feature type="signal peptide" evidence="13">
    <location>
        <begin position="1"/>
        <end position="21"/>
    </location>
</feature>
<evidence type="ECO:0000256" key="10">
    <source>
        <dbReference type="ARBA" id="ARBA00037329"/>
    </source>
</evidence>
<evidence type="ECO:0000256" key="12">
    <source>
        <dbReference type="ARBA" id="ARBA00043085"/>
    </source>
</evidence>
<reference evidence="15" key="1">
    <citation type="submission" date="2014-05" db="EMBL/GenBank/DDBJ databases">
        <title>ATOL: Assembling a taxonomically balanced genome-scale reconstruction of the evolutionary history of the Enterobacteriaceae.</title>
        <authorList>
            <person name="Plunkett G. III"/>
            <person name="Neeno-Eckwall E.C."/>
            <person name="Glasner J.D."/>
            <person name="Perna N.T."/>
        </authorList>
    </citation>
    <scope>NUCLEOTIDE SEQUENCE [LARGE SCALE GENOMIC DNA]</scope>
    <source>
        <strain evidence="15">ATCC 49490</strain>
    </source>
</reference>
<comment type="caution">
    <text evidence="14">The sequence shown here is derived from an EMBL/GenBank/DDBJ whole genome shotgun (WGS) entry which is preliminary data.</text>
</comment>
<keyword evidence="6" id="KW-0346">Stress response</keyword>
<dbReference type="Pfam" id="PF00267">
    <property type="entry name" value="Porin_1"/>
    <property type="match status" value="1"/>
</dbReference>
<evidence type="ECO:0000256" key="11">
    <source>
        <dbReference type="ARBA" id="ARBA00039416"/>
    </source>
</evidence>
<keyword evidence="4" id="KW-1134">Transmembrane beta strand</keyword>
<dbReference type="eggNOG" id="COG3203">
    <property type="taxonomic scope" value="Bacteria"/>
</dbReference>
<evidence type="ECO:0000313" key="14">
    <source>
        <dbReference type="EMBL" id="KFC08224.1"/>
    </source>
</evidence>
<dbReference type="SUPFAM" id="SSF56935">
    <property type="entry name" value="Porins"/>
    <property type="match status" value="1"/>
</dbReference>
<gene>
    <name evidence="14" type="ORF">GTGU_01512</name>
</gene>
<dbReference type="InterPro" id="IPR023614">
    <property type="entry name" value="Porin_dom_sf"/>
</dbReference>
<dbReference type="GO" id="GO:0046930">
    <property type="term" value="C:pore complex"/>
    <property type="evidence" value="ECO:0007669"/>
    <property type="project" value="UniProtKB-KW"/>
</dbReference>
<proteinExistence type="inferred from homology"/>
<dbReference type="RefSeq" id="WP_038155442.1">
    <property type="nucleotide sequence ID" value="NZ_JMTB01000056.1"/>
</dbReference>
<dbReference type="EMBL" id="JMTB01000056">
    <property type="protein sequence ID" value="KFC08224.1"/>
    <property type="molecule type" value="Genomic_DNA"/>
</dbReference>
<evidence type="ECO:0000256" key="2">
    <source>
        <dbReference type="ARBA" id="ARBA00007539"/>
    </source>
</evidence>
<evidence type="ECO:0000256" key="3">
    <source>
        <dbReference type="ARBA" id="ARBA00022448"/>
    </source>
</evidence>
<feature type="chain" id="PRO_5001786412" description="Outer membrane porin PhoE" evidence="13">
    <location>
        <begin position="22"/>
        <end position="216"/>
    </location>
</feature>